<gene>
    <name evidence="3" type="ORF">SMN_1730</name>
</gene>
<reference evidence="3" key="1">
    <citation type="submission" date="2019-08" db="EMBL/GenBank/DDBJ databases">
        <title>Organohalide respiration in Sulfurospirillum species is regulated by a two-component system as unraveled by comparative genomics, and transcriptomics, and regulator binding studies.</title>
        <authorList>
            <person name="Goris T."/>
            <person name="Esken J."/>
            <person name="Gadkari J."/>
            <person name="Bischler T."/>
            <person name="Foerstner K."/>
            <person name="Sharma C.M."/>
            <person name="Diekert G."/>
            <person name="Schubert T."/>
        </authorList>
    </citation>
    <scope>NUCLEOTIDE SEQUENCE [LARGE SCALE GENOMIC DNA]</scope>
    <source>
        <strain evidence="3">N</strain>
    </source>
</reference>
<organism evidence="3 4">
    <name type="scientific">Sulfurospirillum multivorans</name>
    <name type="common">Dehalospirillum multivorans</name>
    <dbReference type="NCBI Taxonomy" id="66821"/>
    <lineage>
        <taxon>Bacteria</taxon>
        <taxon>Pseudomonadati</taxon>
        <taxon>Campylobacterota</taxon>
        <taxon>Epsilonproteobacteria</taxon>
        <taxon>Campylobacterales</taxon>
        <taxon>Sulfurospirillaceae</taxon>
        <taxon>Sulfurospirillum</taxon>
    </lineage>
</organism>
<sequence>MSTNFYQKWFLFFSICFVSAVQAETALTASDIQKKAIIKLFQENQEMKLKMTDLEKRVRMLEVNKIPPSSTSVQPRPIEKTEKSLTPSKYPFNFTPHILSSVREKPTASAKYVQSYKSTDKIEIYEVSCKGKDVGYWGKTTKGWIFISNPNYGVLSDLNGKPLPYDYSFWCTK</sequence>
<accession>A0ABX5Z0T1</accession>
<evidence type="ECO:0000313" key="3">
    <source>
        <dbReference type="EMBL" id="QEH06495.1"/>
    </source>
</evidence>
<name>A0ABX5Z0T1_SULMU</name>
<keyword evidence="4" id="KW-1185">Reference proteome</keyword>
<protein>
    <recommendedName>
        <fullName evidence="5">SH3b domain-containing protein</fullName>
    </recommendedName>
</protein>
<keyword evidence="2" id="KW-0732">Signal</keyword>
<evidence type="ECO:0008006" key="5">
    <source>
        <dbReference type="Google" id="ProtNLM"/>
    </source>
</evidence>
<evidence type="ECO:0000256" key="2">
    <source>
        <dbReference type="SAM" id="SignalP"/>
    </source>
</evidence>
<evidence type="ECO:0000256" key="1">
    <source>
        <dbReference type="SAM" id="Coils"/>
    </source>
</evidence>
<dbReference type="RefSeq" id="WP_025344875.1">
    <property type="nucleotide sequence ID" value="NZ_CP042966.1"/>
</dbReference>
<feature type="signal peptide" evidence="2">
    <location>
        <begin position="1"/>
        <end position="23"/>
    </location>
</feature>
<dbReference type="EMBL" id="CP042966">
    <property type="protein sequence ID" value="QEH06495.1"/>
    <property type="molecule type" value="Genomic_DNA"/>
</dbReference>
<evidence type="ECO:0000313" key="4">
    <source>
        <dbReference type="Proteomes" id="UP000323483"/>
    </source>
</evidence>
<proteinExistence type="predicted"/>
<feature type="chain" id="PRO_5045147424" description="SH3b domain-containing protein" evidence="2">
    <location>
        <begin position="24"/>
        <end position="173"/>
    </location>
</feature>
<dbReference type="Proteomes" id="UP000323483">
    <property type="component" value="Chromosome"/>
</dbReference>
<feature type="coiled-coil region" evidence="1">
    <location>
        <begin position="37"/>
        <end position="64"/>
    </location>
</feature>
<keyword evidence="1" id="KW-0175">Coiled coil</keyword>